<evidence type="ECO:0000313" key="2">
    <source>
        <dbReference type="Proteomes" id="UP000320513"/>
    </source>
</evidence>
<evidence type="ECO:0000313" key="1">
    <source>
        <dbReference type="EMBL" id="TVS87255.1"/>
    </source>
</evidence>
<comment type="caution">
    <text evidence="1">The sequence shown here is derived from an EMBL/GenBank/DDBJ whole genome shotgun (WGS) entry which is preliminary data.</text>
</comment>
<organism evidence="1 2">
    <name type="scientific">Mycobacterium helveticum</name>
    <dbReference type="NCBI Taxonomy" id="2592811"/>
    <lineage>
        <taxon>Bacteria</taxon>
        <taxon>Bacillati</taxon>
        <taxon>Actinomycetota</taxon>
        <taxon>Actinomycetes</taxon>
        <taxon>Mycobacteriales</taxon>
        <taxon>Mycobacteriaceae</taxon>
        <taxon>Mycobacterium</taxon>
    </lineage>
</organism>
<dbReference type="EMBL" id="VMQU01000068">
    <property type="protein sequence ID" value="TVS87255.1"/>
    <property type="molecule type" value="Genomic_DNA"/>
</dbReference>
<name>A0A557XN32_9MYCO</name>
<dbReference type="RefSeq" id="WP_144952690.1">
    <property type="nucleotide sequence ID" value="NZ_VMQU01000068.1"/>
</dbReference>
<dbReference type="Proteomes" id="UP000320513">
    <property type="component" value="Unassembled WGS sequence"/>
</dbReference>
<dbReference type="InterPro" id="IPR019660">
    <property type="entry name" value="Put_sensory_transdc_reg_YbjN"/>
</dbReference>
<dbReference type="AlphaFoldDB" id="A0A557XN32"/>
<evidence type="ECO:0008006" key="3">
    <source>
        <dbReference type="Google" id="ProtNLM"/>
    </source>
</evidence>
<dbReference type="Pfam" id="PF10722">
    <property type="entry name" value="YbjN"/>
    <property type="match status" value="1"/>
</dbReference>
<reference evidence="1 2" key="1">
    <citation type="submission" date="2019-07" db="EMBL/GenBank/DDBJ databases">
        <title>New Mycobacterium species.</title>
        <authorList>
            <person name="Tortoli E."/>
            <person name="Ghielmetti G."/>
            <person name="Friedel U."/>
            <person name="Trovato A."/>
        </authorList>
    </citation>
    <scope>NUCLEOTIDE SEQUENCE [LARGE SCALE GENOMIC DNA]</scope>
    <source>
        <strain evidence="1 2">16-83</strain>
    </source>
</reference>
<protein>
    <recommendedName>
        <fullName evidence="3">YbjN domain-containing protein</fullName>
    </recommendedName>
</protein>
<dbReference type="OrthoDB" id="4739093at2"/>
<accession>A0A557XN32</accession>
<gene>
    <name evidence="1" type="ORF">FPZ47_16175</name>
</gene>
<sequence>MTSELLCANLIERYLATCGLRFLRGDHDGEYFCAANTGPGRLHVRIEIPATFGDVLHISVTRARPFPVADRPLLTHFADAWNRQNRGVTAIVQGSCDSQRVGVSARRALWIRDDIAFEEFACAVDRAIAAAIDLFAELKPVVDVPSLAQPVLRNAG</sequence>
<keyword evidence="2" id="KW-1185">Reference proteome</keyword>
<proteinExistence type="predicted"/>